<protein>
    <submittedName>
        <fullName evidence="1">Uncharacterized protein</fullName>
    </submittedName>
</protein>
<gene>
    <name evidence="1" type="ORF">PROVALCAL_02459</name>
</gene>
<organism evidence="1 2">
    <name type="scientific">Providencia alcalifaciens DSM 30120</name>
    <dbReference type="NCBI Taxonomy" id="520999"/>
    <lineage>
        <taxon>Bacteria</taxon>
        <taxon>Pseudomonadati</taxon>
        <taxon>Pseudomonadota</taxon>
        <taxon>Gammaproteobacteria</taxon>
        <taxon>Enterobacterales</taxon>
        <taxon>Morganellaceae</taxon>
        <taxon>Providencia</taxon>
    </lineage>
</organism>
<dbReference type="Proteomes" id="UP000003729">
    <property type="component" value="Unassembled WGS sequence"/>
</dbReference>
<dbReference type="AlphaFoldDB" id="B6XG84"/>
<comment type="caution">
    <text evidence="1">The sequence shown here is derived from an EMBL/GenBank/DDBJ whole genome shotgun (WGS) entry which is preliminary data.</text>
</comment>
<evidence type="ECO:0000313" key="1">
    <source>
        <dbReference type="EMBL" id="EEB45644.1"/>
    </source>
</evidence>
<sequence length="90" mass="10694">MLSVITALFLVKDNNKSGELSLESSRQRDEEKKVMQELDQQLIDDEQRTRLTQETFALLEAITIFFFDKFRQRGFPVRSLLFIDVPRHYI</sequence>
<dbReference type="EMBL" id="ABXW01000049">
    <property type="protein sequence ID" value="EEB45644.1"/>
    <property type="molecule type" value="Genomic_DNA"/>
</dbReference>
<reference evidence="1 2" key="2">
    <citation type="submission" date="2008-10" db="EMBL/GenBank/DDBJ databases">
        <authorList>
            <person name="Fulton L."/>
            <person name="Clifton S."/>
            <person name="Fulton B."/>
            <person name="Xu J."/>
            <person name="Minx P."/>
            <person name="Pepin K.H."/>
            <person name="Johnson M."/>
            <person name="Bhonagiri V."/>
            <person name="Nash W.E."/>
            <person name="Mardis E.R."/>
            <person name="Wilson R.K."/>
        </authorList>
    </citation>
    <scope>NUCLEOTIDE SEQUENCE [LARGE SCALE GENOMIC DNA]</scope>
    <source>
        <strain evidence="1 2">DSM 30120</strain>
    </source>
</reference>
<proteinExistence type="predicted"/>
<evidence type="ECO:0000313" key="2">
    <source>
        <dbReference type="Proteomes" id="UP000003729"/>
    </source>
</evidence>
<name>B6XG84_9GAMM</name>
<reference evidence="1 2" key="1">
    <citation type="submission" date="2008-10" db="EMBL/GenBank/DDBJ databases">
        <title>Draft genome sequence of Providencia alcalifaciens (DSM 30120).</title>
        <authorList>
            <person name="Sudarsanam P."/>
            <person name="Ley R."/>
            <person name="Guruge J."/>
            <person name="Turnbaugh P.J."/>
            <person name="Mahowald M."/>
            <person name="Liep D."/>
            <person name="Gordon J."/>
        </authorList>
    </citation>
    <scope>NUCLEOTIDE SEQUENCE [LARGE SCALE GENOMIC DNA]</scope>
    <source>
        <strain evidence="1 2">DSM 30120</strain>
    </source>
</reference>
<accession>B6XG84</accession>